<dbReference type="AlphaFoldDB" id="A0AAE8SL47"/>
<evidence type="ECO:0000313" key="2">
    <source>
        <dbReference type="EMBL" id="SPJ82086.1"/>
    </source>
</evidence>
<feature type="region of interest" description="Disordered" evidence="1">
    <location>
        <begin position="47"/>
        <end position="145"/>
    </location>
</feature>
<feature type="compositionally biased region" description="Basic and acidic residues" evidence="1">
    <location>
        <begin position="388"/>
        <end position="405"/>
    </location>
</feature>
<comment type="caution">
    <text evidence="2">The sequence shown here is derived from an EMBL/GenBank/DDBJ whole genome shotgun (WGS) entry which is preliminary data.</text>
</comment>
<protein>
    <submittedName>
        <fullName evidence="2">Uncharacterized protein</fullName>
    </submittedName>
</protein>
<feature type="compositionally biased region" description="Polar residues" evidence="1">
    <location>
        <begin position="69"/>
        <end position="79"/>
    </location>
</feature>
<proteinExistence type="predicted"/>
<feature type="region of interest" description="Disordered" evidence="1">
    <location>
        <begin position="385"/>
        <end position="418"/>
    </location>
</feature>
<feature type="compositionally biased region" description="Polar residues" evidence="1">
    <location>
        <begin position="90"/>
        <end position="105"/>
    </location>
</feature>
<reference evidence="2" key="1">
    <citation type="submission" date="2018-03" db="EMBL/GenBank/DDBJ databases">
        <authorList>
            <person name="Guldener U."/>
        </authorList>
    </citation>
    <scope>NUCLEOTIDE SEQUENCE</scope>
</reference>
<sequence>MSSNNHSNTLSAVQKSDFDKWIDEQLRNTGIQEAGEYQFTNEQISFNQEPMDNSPFAPTPGSGWEESFQHLSDFTNGTIDTGDDPHRDSTPNTLALDTQSLQVVNEESPPQEYLQQEVQQAHAAQPPSYQAAPQQTQPYQQQSSQTVHCQLQFPRPGVIQPQIAQFQPAQPQVAPRVHTTCSRGSVAFPVPGPDRYVERQPKRVRISSQLKGRDPAQEWVIARLKEHKREYQGYIDSPETAACWANVFLSLSRPEGAKVTGPNNDVSFPKTHRDYQTRIRQIFEAICDWSSPREWRAKMGPSAAKKWTDEAKAQRKAHNLPEIPEEDLIPPAELIPSVDEQWKNVIHYDLSDLEIELLSSKILLNKVLIHSALRASWVSRITNSPVSETRRKDQNKAGNDRKRTLIEQGGNPQKRRRI</sequence>
<feature type="region of interest" description="Disordered" evidence="1">
    <location>
        <begin position="301"/>
        <end position="324"/>
    </location>
</feature>
<keyword evidence="3" id="KW-1185">Reference proteome</keyword>
<feature type="compositionally biased region" description="Low complexity" evidence="1">
    <location>
        <begin position="119"/>
        <end position="145"/>
    </location>
</feature>
<organism evidence="2 3">
    <name type="scientific">Fusarium torulosum</name>
    <dbReference type="NCBI Taxonomy" id="33205"/>
    <lineage>
        <taxon>Eukaryota</taxon>
        <taxon>Fungi</taxon>
        <taxon>Dikarya</taxon>
        <taxon>Ascomycota</taxon>
        <taxon>Pezizomycotina</taxon>
        <taxon>Sordariomycetes</taxon>
        <taxon>Hypocreomycetidae</taxon>
        <taxon>Hypocreales</taxon>
        <taxon>Nectriaceae</taxon>
        <taxon>Fusarium</taxon>
    </lineage>
</organism>
<gene>
    <name evidence="2" type="ORF">FTOL_09491</name>
</gene>
<name>A0AAE8SL47_9HYPO</name>
<evidence type="ECO:0000313" key="3">
    <source>
        <dbReference type="Proteomes" id="UP001187734"/>
    </source>
</evidence>
<evidence type="ECO:0000256" key="1">
    <source>
        <dbReference type="SAM" id="MobiDB-lite"/>
    </source>
</evidence>
<accession>A0AAE8SL47</accession>
<dbReference type="Proteomes" id="UP001187734">
    <property type="component" value="Unassembled WGS sequence"/>
</dbReference>
<dbReference type="EMBL" id="ONZP01000344">
    <property type="protein sequence ID" value="SPJ82086.1"/>
    <property type="molecule type" value="Genomic_DNA"/>
</dbReference>